<organism evidence="4 5">
    <name type="scientific">Methylorubrum salsuginis</name>
    <dbReference type="NCBI Taxonomy" id="414703"/>
    <lineage>
        <taxon>Bacteria</taxon>
        <taxon>Pseudomonadati</taxon>
        <taxon>Pseudomonadota</taxon>
        <taxon>Alphaproteobacteria</taxon>
        <taxon>Hyphomicrobiales</taxon>
        <taxon>Methylobacteriaceae</taxon>
        <taxon>Methylorubrum</taxon>
    </lineage>
</organism>
<feature type="compositionally biased region" description="Low complexity" evidence="1">
    <location>
        <begin position="80"/>
        <end position="93"/>
    </location>
</feature>
<evidence type="ECO:0000259" key="3">
    <source>
        <dbReference type="Pfam" id="PF03979"/>
    </source>
</evidence>
<keyword evidence="2" id="KW-1133">Transmembrane helix</keyword>
<keyword evidence="2" id="KW-0472">Membrane</keyword>
<dbReference type="Pfam" id="PF03979">
    <property type="entry name" value="Sigma70_r1_1"/>
    <property type="match status" value="1"/>
</dbReference>
<reference evidence="5" key="1">
    <citation type="submission" date="2016-10" db="EMBL/GenBank/DDBJ databases">
        <authorList>
            <person name="Varghese N."/>
            <person name="Submissions S."/>
        </authorList>
    </citation>
    <scope>NUCLEOTIDE SEQUENCE [LARGE SCALE GENOMIC DNA]</scope>
    <source>
        <strain evidence="5">CGMCC 1.6474</strain>
    </source>
</reference>
<proteinExistence type="predicted"/>
<feature type="domain" description="RNA polymerase sigma factor 70 region 1.1" evidence="3">
    <location>
        <begin position="7"/>
        <end position="58"/>
    </location>
</feature>
<dbReference type="AlphaFoldDB" id="A0A1I4CJT7"/>
<dbReference type="OrthoDB" id="8020532at2"/>
<dbReference type="GO" id="GO:0003677">
    <property type="term" value="F:DNA binding"/>
    <property type="evidence" value="ECO:0007669"/>
    <property type="project" value="InterPro"/>
</dbReference>
<gene>
    <name evidence="4" type="ORF">SAMN04488125_104229</name>
</gene>
<dbReference type="GO" id="GO:0016987">
    <property type="term" value="F:sigma factor activity"/>
    <property type="evidence" value="ECO:0007669"/>
    <property type="project" value="InterPro"/>
</dbReference>
<dbReference type="Proteomes" id="UP000198804">
    <property type="component" value="Unassembled WGS sequence"/>
</dbReference>
<feature type="transmembrane region" description="Helical" evidence="2">
    <location>
        <begin position="122"/>
        <end position="140"/>
    </location>
</feature>
<keyword evidence="2" id="KW-0812">Transmembrane</keyword>
<dbReference type="InterPro" id="IPR007127">
    <property type="entry name" value="RNA_pol_sigma_70_r1_1"/>
</dbReference>
<evidence type="ECO:0000256" key="1">
    <source>
        <dbReference type="SAM" id="MobiDB-lite"/>
    </source>
</evidence>
<evidence type="ECO:0000313" key="5">
    <source>
        <dbReference type="Proteomes" id="UP000198804"/>
    </source>
</evidence>
<protein>
    <submittedName>
        <fullName evidence="4">Sigma-70 factor, region 1.1</fullName>
    </submittedName>
</protein>
<dbReference type="Gene3D" id="1.10.220.120">
    <property type="entry name" value="Sigma-70 factor, region 1.1"/>
    <property type="match status" value="1"/>
</dbReference>
<dbReference type="RefSeq" id="WP_091943747.1">
    <property type="nucleotide sequence ID" value="NZ_FOSV01000004.1"/>
</dbReference>
<keyword evidence="5" id="KW-1185">Reference proteome</keyword>
<name>A0A1I4CJT7_9HYPH</name>
<dbReference type="EMBL" id="FOSV01000004">
    <property type="protein sequence ID" value="SFK80890.1"/>
    <property type="molecule type" value="Genomic_DNA"/>
</dbReference>
<feature type="region of interest" description="Disordered" evidence="1">
    <location>
        <begin position="56"/>
        <end position="111"/>
    </location>
</feature>
<feature type="compositionally biased region" description="Gly residues" evidence="1">
    <location>
        <begin position="94"/>
        <end position="103"/>
    </location>
</feature>
<evidence type="ECO:0000256" key="2">
    <source>
        <dbReference type="SAM" id="Phobius"/>
    </source>
</evidence>
<accession>A0A1I4CJT7</accession>
<dbReference type="InterPro" id="IPR042189">
    <property type="entry name" value="RNA_pol_sigma_70_r1_1_sf"/>
</dbReference>
<evidence type="ECO:0000313" key="4">
    <source>
        <dbReference type="EMBL" id="SFK80890.1"/>
    </source>
</evidence>
<sequence length="141" mass="13947">MTTPIDRATLDRLVALGRERGELTADDLQRLLPIDAMDVDALVLVMLELDAAGVSVEPDAFGPRGERPVTAVPDLPAPERGAAASAPVPVGAPEAGGGAGRAGAGAPAASNEPAGAGSVDRIVLVAGLAAFVVLAGVLLLV</sequence>